<evidence type="ECO:0000259" key="12">
    <source>
        <dbReference type="PROSITE" id="PS51194"/>
    </source>
</evidence>
<dbReference type="GO" id="GO:0005634">
    <property type="term" value="C:nucleus"/>
    <property type="evidence" value="ECO:0007669"/>
    <property type="project" value="TreeGrafter"/>
</dbReference>
<dbReference type="InterPro" id="IPR001841">
    <property type="entry name" value="Znf_RING"/>
</dbReference>
<dbReference type="GO" id="GO:0000209">
    <property type="term" value="P:protein polyubiquitination"/>
    <property type="evidence" value="ECO:0007669"/>
    <property type="project" value="TreeGrafter"/>
</dbReference>
<dbReference type="PROSITE" id="PS00518">
    <property type="entry name" value="ZF_RING_1"/>
    <property type="match status" value="1"/>
</dbReference>
<proteinExistence type="predicted"/>
<evidence type="ECO:0000256" key="4">
    <source>
        <dbReference type="ARBA" id="ARBA00022801"/>
    </source>
</evidence>
<keyword evidence="3 7" id="KW-0863">Zinc-finger</keyword>
<accession>C5DNL6</accession>
<dbReference type="HOGENOM" id="CLU_001592_2_0_1"/>
<dbReference type="InterPro" id="IPR000330">
    <property type="entry name" value="SNF2_N"/>
</dbReference>
<dbReference type="OrthoDB" id="5330228at2759"/>
<dbReference type="Pfam" id="PF26021">
    <property type="entry name" value="Ferritin_C144_05"/>
    <property type="match status" value="1"/>
</dbReference>
<dbReference type="Proteomes" id="UP000002036">
    <property type="component" value="Chromosome G"/>
</dbReference>
<dbReference type="KEGG" id="lth:KLTH0G18150g"/>
<dbReference type="Gene3D" id="3.40.50.10810">
    <property type="entry name" value="Tandem AAA-ATPase domain"/>
    <property type="match status" value="1"/>
</dbReference>
<evidence type="ECO:0000259" key="11">
    <source>
        <dbReference type="PROSITE" id="PS51192"/>
    </source>
</evidence>
<dbReference type="InterPro" id="IPR017907">
    <property type="entry name" value="Znf_RING_CS"/>
</dbReference>
<dbReference type="FunCoup" id="C5DNL6">
    <property type="interactions" value="257"/>
</dbReference>
<dbReference type="RefSeq" id="XP_002555814.1">
    <property type="nucleotide sequence ID" value="XM_002555768.1"/>
</dbReference>
<evidence type="ECO:0000256" key="7">
    <source>
        <dbReference type="PROSITE-ProRule" id="PRU00175"/>
    </source>
</evidence>
<evidence type="ECO:0000256" key="1">
    <source>
        <dbReference type="ARBA" id="ARBA00022723"/>
    </source>
</evidence>
<dbReference type="PANTHER" id="PTHR45865:SF1">
    <property type="entry name" value="E3 UBIQUITIN-PROTEIN LIGASE SHPRH"/>
    <property type="match status" value="1"/>
</dbReference>
<keyword evidence="14" id="KW-1185">Reference proteome</keyword>
<dbReference type="OMA" id="KAVFFCA"/>
<evidence type="ECO:0000256" key="5">
    <source>
        <dbReference type="ARBA" id="ARBA00022833"/>
    </source>
</evidence>
<dbReference type="InterPro" id="IPR027417">
    <property type="entry name" value="P-loop_NTPase"/>
</dbReference>
<keyword evidence="1" id="KW-0479">Metal-binding</keyword>
<keyword evidence="6" id="KW-0067">ATP-binding</keyword>
<dbReference type="GO" id="GO:0016787">
    <property type="term" value="F:hydrolase activity"/>
    <property type="evidence" value="ECO:0007669"/>
    <property type="project" value="UniProtKB-KW"/>
</dbReference>
<dbReference type="eggNOG" id="KOG0298">
    <property type="taxonomic scope" value="Eukaryota"/>
</dbReference>
<feature type="compositionally biased region" description="Acidic residues" evidence="9">
    <location>
        <begin position="1519"/>
        <end position="1530"/>
    </location>
</feature>
<evidence type="ECO:0000313" key="13">
    <source>
        <dbReference type="EMBL" id="CAR25377.1"/>
    </source>
</evidence>
<dbReference type="PROSITE" id="PS50089">
    <property type="entry name" value="ZF_RING_2"/>
    <property type="match status" value="1"/>
</dbReference>
<dbReference type="PROSITE" id="PS51192">
    <property type="entry name" value="HELICASE_ATP_BIND_1"/>
    <property type="match status" value="1"/>
</dbReference>
<evidence type="ECO:0000256" key="9">
    <source>
        <dbReference type="SAM" id="MobiDB-lite"/>
    </source>
</evidence>
<dbReference type="EMBL" id="CU928171">
    <property type="protein sequence ID" value="CAR25377.1"/>
    <property type="molecule type" value="Genomic_DNA"/>
</dbReference>
<keyword evidence="5" id="KW-0862">Zinc</keyword>
<dbReference type="GO" id="GO:0008270">
    <property type="term" value="F:zinc ion binding"/>
    <property type="evidence" value="ECO:0007669"/>
    <property type="project" value="UniProtKB-KW"/>
</dbReference>
<feature type="domain" description="Helicase ATP-binding" evidence="11">
    <location>
        <begin position="376"/>
        <end position="590"/>
    </location>
</feature>
<name>C5DNL6_LACTC</name>
<evidence type="ECO:0000256" key="6">
    <source>
        <dbReference type="ARBA" id="ARBA00022840"/>
    </source>
</evidence>
<organism evidence="13 14">
    <name type="scientific">Lachancea thermotolerans (strain ATCC 56472 / CBS 6340 / NRRL Y-8284)</name>
    <name type="common">Yeast</name>
    <name type="synonym">Kluyveromyces thermotolerans</name>
    <dbReference type="NCBI Taxonomy" id="559295"/>
    <lineage>
        <taxon>Eukaryota</taxon>
        <taxon>Fungi</taxon>
        <taxon>Dikarya</taxon>
        <taxon>Ascomycota</taxon>
        <taxon>Saccharomycotina</taxon>
        <taxon>Saccharomycetes</taxon>
        <taxon>Saccharomycetales</taxon>
        <taxon>Saccharomycetaceae</taxon>
        <taxon>Lachancea</taxon>
    </lineage>
</organism>
<keyword evidence="8" id="KW-0175">Coiled coil</keyword>
<dbReference type="GO" id="GO:0006974">
    <property type="term" value="P:DNA damage response"/>
    <property type="evidence" value="ECO:0007669"/>
    <property type="project" value="TreeGrafter"/>
</dbReference>
<dbReference type="Pfam" id="PF00176">
    <property type="entry name" value="SNF2-rel_dom"/>
    <property type="match status" value="1"/>
</dbReference>
<dbReference type="Gene3D" id="3.30.40.10">
    <property type="entry name" value="Zinc/RING finger domain, C3HC4 (zinc finger)"/>
    <property type="match status" value="1"/>
</dbReference>
<reference evidence="13 14" key="1">
    <citation type="journal article" date="2009" name="Genome Res.">
        <title>Comparative genomics of protoploid Saccharomycetaceae.</title>
        <authorList>
            <consortium name="The Genolevures Consortium"/>
            <person name="Souciet J.-L."/>
            <person name="Dujon B."/>
            <person name="Gaillardin C."/>
            <person name="Johnston M."/>
            <person name="Baret P.V."/>
            <person name="Cliften P."/>
            <person name="Sherman D.J."/>
            <person name="Weissenbach J."/>
            <person name="Westhof E."/>
            <person name="Wincker P."/>
            <person name="Jubin C."/>
            <person name="Poulain J."/>
            <person name="Barbe V."/>
            <person name="Segurens B."/>
            <person name="Artiguenave F."/>
            <person name="Anthouard V."/>
            <person name="Vacherie B."/>
            <person name="Val M.-E."/>
            <person name="Fulton R.S."/>
            <person name="Minx P."/>
            <person name="Wilson R."/>
            <person name="Durrens P."/>
            <person name="Jean G."/>
            <person name="Marck C."/>
            <person name="Martin T."/>
            <person name="Nikolski M."/>
            <person name="Rolland T."/>
            <person name="Seret M.-L."/>
            <person name="Casaregola S."/>
            <person name="Despons L."/>
            <person name="Fairhead C."/>
            <person name="Fischer G."/>
            <person name="Lafontaine I."/>
            <person name="Leh V."/>
            <person name="Lemaire M."/>
            <person name="de Montigny J."/>
            <person name="Neuveglise C."/>
            <person name="Thierry A."/>
            <person name="Blanc-Lenfle I."/>
            <person name="Bleykasten C."/>
            <person name="Diffels J."/>
            <person name="Fritsch E."/>
            <person name="Frangeul L."/>
            <person name="Goeffon A."/>
            <person name="Jauniaux N."/>
            <person name="Kachouri-Lafond R."/>
            <person name="Payen C."/>
            <person name="Potier S."/>
            <person name="Pribylova L."/>
            <person name="Ozanne C."/>
            <person name="Richard G.-F."/>
            <person name="Sacerdot C."/>
            <person name="Straub M.-L."/>
            <person name="Talla E."/>
        </authorList>
    </citation>
    <scope>NUCLEOTIDE SEQUENCE [LARGE SCALE GENOMIC DNA]</scope>
    <source>
        <strain evidence="14">ATCC 56472 / CBS 6340 / NRRL Y-8284</strain>
    </source>
</reference>
<dbReference type="SMART" id="SM00490">
    <property type="entry name" value="HELICc"/>
    <property type="match status" value="1"/>
</dbReference>
<dbReference type="InterPro" id="IPR013083">
    <property type="entry name" value="Znf_RING/FYVE/PHD"/>
</dbReference>
<evidence type="ECO:0000256" key="8">
    <source>
        <dbReference type="SAM" id="Coils"/>
    </source>
</evidence>
<feature type="domain" description="Helicase C-terminal" evidence="12">
    <location>
        <begin position="1347"/>
        <end position="1503"/>
    </location>
</feature>
<dbReference type="PROSITE" id="PS51194">
    <property type="entry name" value="HELICASE_CTER"/>
    <property type="match status" value="1"/>
</dbReference>
<dbReference type="PANTHER" id="PTHR45865">
    <property type="entry name" value="E3 UBIQUITIN-PROTEIN LIGASE SHPRH FAMILY MEMBER"/>
    <property type="match status" value="1"/>
</dbReference>
<dbReference type="STRING" id="559295.C5DNL6"/>
<dbReference type="InParanoid" id="C5DNL6"/>
<dbReference type="Pfam" id="PF13923">
    <property type="entry name" value="zf-C3HC4_2"/>
    <property type="match status" value="1"/>
</dbReference>
<feature type="region of interest" description="Disordered" evidence="9">
    <location>
        <begin position="1281"/>
        <end position="1305"/>
    </location>
</feature>
<dbReference type="InterPro" id="IPR038718">
    <property type="entry name" value="SNF2-like_sf"/>
</dbReference>
<keyword evidence="2" id="KW-0547">Nucleotide-binding</keyword>
<evidence type="ECO:0000259" key="10">
    <source>
        <dbReference type="PROSITE" id="PS50089"/>
    </source>
</evidence>
<dbReference type="InterPro" id="IPR049730">
    <property type="entry name" value="SNF2/RAD54-like_C"/>
</dbReference>
<dbReference type="InterPro" id="IPR052583">
    <property type="entry name" value="ATP-helicase/E3_Ub-Ligase"/>
</dbReference>
<dbReference type="InterPro" id="IPR014001">
    <property type="entry name" value="Helicase_ATP-bd"/>
</dbReference>
<feature type="coiled-coil region" evidence="8">
    <location>
        <begin position="1119"/>
        <end position="1146"/>
    </location>
</feature>
<protein>
    <submittedName>
        <fullName evidence="13">KLTH0G18150p</fullName>
    </submittedName>
</protein>
<dbReference type="Gene3D" id="3.40.50.300">
    <property type="entry name" value="P-loop containing nucleotide triphosphate hydrolases"/>
    <property type="match status" value="1"/>
</dbReference>
<evidence type="ECO:0000313" key="14">
    <source>
        <dbReference type="Proteomes" id="UP000002036"/>
    </source>
</evidence>
<dbReference type="SUPFAM" id="SSF57850">
    <property type="entry name" value="RING/U-box"/>
    <property type="match status" value="1"/>
</dbReference>
<dbReference type="InterPro" id="IPR059033">
    <property type="entry name" value="C144_05_dom"/>
</dbReference>
<dbReference type="SUPFAM" id="SSF52540">
    <property type="entry name" value="P-loop containing nucleoside triphosphate hydrolases"/>
    <property type="match status" value="2"/>
</dbReference>
<dbReference type="InterPro" id="IPR001650">
    <property type="entry name" value="Helicase_C-like"/>
</dbReference>
<feature type="region of interest" description="Disordered" evidence="9">
    <location>
        <begin position="1489"/>
        <end position="1530"/>
    </location>
</feature>
<feature type="region of interest" description="Disordered" evidence="9">
    <location>
        <begin position="1"/>
        <end position="28"/>
    </location>
</feature>
<dbReference type="SMART" id="SM00487">
    <property type="entry name" value="DEXDc"/>
    <property type="match status" value="1"/>
</dbReference>
<evidence type="ECO:0000256" key="3">
    <source>
        <dbReference type="ARBA" id="ARBA00022771"/>
    </source>
</evidence>
<keyword evidence="4" id="KW-0378">Hydrolase</keyword>
<dbReference type="GO" id="GO:0061630">
    <property type="term" value="F:ubiquitin protein ligase activity"/>
    <property type="evidence" value="ECO:0007669"/>
    <property type="project" value="TreeGrafter"/>
</dbReference>
<dbReference type="CDD" id="cd18793">
    <property type="entry name" value="SF2_C_SNF"/>
    <property type="match status" value="1"/>
</dbReference>
<feature type="domain" description="RING-type" evidence="10">
    <location>
        <begin position="1223"/>
        <end position="1261"/>
    </location>
</feature>
<dbReference type="GO" id="GO:0005524">
    <property type="term" value="F:ATP binding"/>
    <property type="evidence" value="ECO:0007669"/>
    <property type="project" value="InterPro"/>
</dbReference>
<sequence>MITTSRACSPFDNGRWTGSGPREPSRTAREMDTLRFGSQEFEFYVAGAELDALAQKKTTDYGGALPQRLKKGAESSLLVLDCVLGSDAALAPTAPAVRTPVLLEYHSVNETHFFIATHAGQPILKCNVTRVREQLQPSLRVLAQKGLEAQVRRKNLELKMQEGEQSTRPRKKRRFTPAPAGFTRIQHRYRDLQCSDVVLAVADDETWQLEFQIHLKYRENAANLFAPETNTFLDESFSTRNRVHFLKHEITNLNSRLDVSYNVQRKFNHQSAKYTKHLCLEPSPAIQEIPQLNVQLLPFQMESLQWMLDKEGFLRSKADPELKHEYDIDALCEHLNAYVSFGYEVVRVRNLPPVLWNKFTGYILSLEDAQELSKSAEVTERHAKGVLSEEMGLGKTLEVLSLILVHKRAITGTPTYRSDSNKEILKAATNLIVCPDSILAQWIGEIESHVINKDPDTHSSLRIFHYEGYQEVRKYFSTDDIGTIVKHLSKYDIIICSYSTVSSEVHYAEFSSMARHRRGAAPKYDYTSPLSLLQFFRIILDEVQMLGSESTNAARCTGLLHRVHTWGVSGTPIYDITHFQTVLSYLQFHPFQDSPKIVDAVEIGIYRQNNLLSRYHSQHSHLVNGVKFDIYDLMDLFPRFNLCIRHSKEDVADQIRIPEQHNYIVPLEFFPIERDNYMNLWSAFLHTSGYQSDGRGGTNMPSAQLNYWLSLLRETCCHALMPNSTQKQEAENELPEVQSIDAILKRITDEVYEKIDALHRENIGLQIQAALVYMEIDENPVKAMRDLSLVREELTKDLNTRFGIQVFLKNDDVSNTILEDASNNDPQKLRAKPYMDLLHQCCFFIATAYYSMGSKKLEVIDIENERHAQIKSADEKESNSSKSVVSRSYTDVYSEEEMKEINSYQILEQQNYAHAEALRKAILADRIERVDSEIISVQKFFTNKKSSVTCFLKEIPFAWDEDYSSNLHVANCFKRLRAAFQNLDKQSQQFNELVERLQQHSYRPIIREYTEENEDEKALDYENSIDNQDKMFAILDCLERILSNREDIITAEEETAGSSKNMLRNTETLSDFHVTLAGELFLPESPTLKPIFTDLKNVNIVKSLAGSSQKDDSKFETYLLGFEKETAKLRKEIKQLREHLKKFNDIYNAKTAYFSNLQRISDSLVPLIQLKPSTRASILKNVKDNTLLSKNSQKINNLQSRLKYLETLTKLKEGLKNENTFNCTICLGEIYMGSVIKCGHFFCQSCIFSWLKNHASCPLCKMQTSMSEVYSFKFQDAQPEADSEQDSAAQQDGDNKKIETTLNNGSSEGEYPLKFRRYPDLEKINQLALKESYGVKIDFAVKLVLYLLYRHKNNSEESSSDPPPQIIIYSQYSEFLNLLSKVLKQHSVLHCNTAGAGKFSKMVEKFKKNPDVTCLLLNVTRQATGLTLVNATHVFIMDPIMNTSDEQQAINRTHRIGQTRETHVWNFVVRNTVEQNIVRLKGVLEEREASRKQKRTQNFKDRTFKAKSITGNGGITTQDGDDSDEEDDDENLFNVNRGGSVSGKHIWNCFFQDR</sequence>
<evidence type="ECO:0000256" key="2">
    <source>
        <dbReference type="ARBA" id="ARBA00022741"/>
    </source>
</evidence>
<dbReference type="CDD" id="cd23135">
    <property type="entry name" value="RING-HC_IRC20-like"/>
    <property type="match status" value="1"/>
</dbReference>
<gene>
    <name evidence="13" type="ordered locus">KLTH0G18150g</name>
</gene>
<dbReference type="SMART" id="SM00184">
    <property type="entry name" value="RING"/>
    <property type="match status" value="1"/>
</dbReference>
<dbReference type="GeneID" id="8294109"/>
<dbReference type="Pfam" id="PF00271">
    <property type="entry name" value="Helicase_C"/>
    <property type="match status" value="1"/>
</dbReference>